<evidence type="ECO:0000259" key="2">
    <source>
        <dbReference type="Pfam" id="PF13640"/>
    </source>
</evidence>
<dbReference type="PANTHER" id="PTHR12907">
    <property type="entry name" value="EGL NINE HOMOLOG-RELATED"/>
    <property type="match status" value="1"/>
</dbReference>
<dbReference type="EMBL" id="CP012603">
    <property type="protein sequence ID" value="ALE38992.1"/>
    <property type="molecule type" value="Genomic_DNA"/>
</dbReference>
<organism evidence="3">
    <name type="scientific">Leptospira interrogans serovar Hardjo str. Norma</name>
    <dbReference type="NCBI Taxonomy" id="1279460"/>
    <lineage>
        <taxon>Bacteria</taxon>
        <taxon>Pseudomonadati</taxon>
        <taxon>Spirochaetota</taxon>
        <taxon>Spirochaetia</taxon>
        <taxon>Leptospirales</taxon>
        <taxon>Leptospiraceae</taxon>
        <taxon>Leptospira</taxon>
    </lineage>
</organism>
<dbReference type="GO" id="GO:0031418">
    <property type="term" value="F:L-ascorbic acid binding"/>
    <property type="evidence" value="ECO:0007669"/>
    <property type="project" value="UniProtKB-KW"/>
</dbReference>
<evidence type="ECO:0000313" key="4">
    <source>
        <dbReference type="Proteomes" id="UP000056502"/>
    </source>
</evidence>
<protein>
    <recommendedName>
        <fullName evidence="2">Prolyl 4-hydroxylase alpha subunit Fe(2+) 2OG dioxygenase domain-containing protein</fullName>
    </recommendedName>
</protein>
<dbReference type="GO" id="GO:0071456">
    <property type="term" value="P:cellular response to hypoxia"/>
    <property type="evidence" value="ECO:0007669"/>
    <property type="project" value="TreeGrafter"/>
</dbReference>
<dbReference type="GO" id="GO:0008198">
    <property type="term" value="F:ferrous iron binding"/>
    <property type="evidence" value="ECO:0007669"/>
    <property type="project" value="TreeGrafter"/>
</dbReference>
<name>A0A0M4NXQ4_LEPIR</name>
<dbReference type="Pfam" id="PF13640">
    <property type="entry name" value="2OG-FeII_Oxy_3"/>
    <property type="match status" value="1"/>
</dbReference>
<evidence type="ECO:0000313" key="3">
    <source>
        <dbReference type="EMBL" id="ALE38992.1"/>
    </source>
</evidence>
<dbReference type="PANTHER" id="PTHR12907:SF26">
    <property type="entry name" value="HIF PROLYL HYDROXYLASE, ISOFORM C"/>
    <property type="match status" value="1"/>
</dbReference>
<evidence type="ECO:0000256" key="1">
    <source>
        <dbReference type="ARBA" id="ARBA00022896"/>
    </source>
</evidence>
<gene>
    <name evidence="3" type="ORF">G436_1802</name>
</gene>
<dbReference type="InterPro" id="IPR044862">
    <property type="entry name" value="Pro_4_hyd_alph_FE2OG_OXY"/>
</dbReference>
<sequence>MNLMKTQKELAIIIIDCLTKYKLELKDKFESSIQEVGVRYCYLDDLLPDSIANRICSVFPDKVNMRLMSSFRERKYTSKKFDQFDQILKNMTFAIQDAGVIRLIEEITGIVAQSPDPSLYAGGLSLMEKGNFLNPHIDNSHEMTRSMYRTLNLLYYVNKNWSFEKGGNLELWDKKVKRNVTIESQFNRLVIMETNPWSWHSVSPVTANENRMCVSNYYFSKISPIGREYFNVTSFSARPEQCFRRIVSGLDNGIRNMLRLIKPIGIGKKDIYVQNNNM</sequence>
<keyword evidence="1" id="KW-0847">Vitamin C</keyword>
<dbReference type="PATRIC" id="fig|1279460.3.peg.1815"/>
<accession>A0A0M4NXQ4</accession>
<feature type="domain" description="Prolyl 4-hydroxylase alpha subunit Fe(2+) 2OG dioxygenase" evidence="2">
    <location>
        <begin position="125"/>
        <end position="218"/>
    </location>
</feature>
<dbReference type="Gene3D" id="2.60.120.620">
    <property type="entry name" value="q2cbj1_9rhob like domain"/>
    <property type="match status" value="1"/>
</dbReference>
<dbReference type="GO" id="GO:0031543">
    <property type="term" value="F:peptidyl-proline dioxygenase activity"/>
    <property type="evidence" value="ECO:0007669"/>
    <property type="project" value="TreeGrafter"/>
</dbReference>
<dbReference type="InterPro" id="IPR051559">
    <property type="entry name" value="HIF_prolyl_hydroxylases"/>
</dbReference>
<proteinExistence type="predicted"/>
<dbReference type="AlphaFoldDB" id="A0A0M4NXQ4"/>
<reference evidence="3 4" key="1">
    <citation type="journal article" date="2015" name="Genome Announc.">
        <title>Whole-Genome Sequence of Leptospira interrogans Serovar Hardjo Subtype Hardjoprajitno Strain Norma, Isolated from Cattle in a Leptospirosis Outbreak in Brazil.</title>
        <authorList>
            <person name="Cosate M.R."/>
            <person name="Soares S.C."/>
            <person name="Mendes T.A."/>
            <person name="Raittz R.T."/>
            <person name="Moreira E.C."/>
            <person name="Leite R."/>
            <person name="Fernandes G.R."/>
            <person name="Haddad J.P."/>
            <person name="Ortega J.M."/>
        </authorList>
    </citation>
    <scope>NUCLEOTIDE SEQUENCE [LARGE SCALE GENOMIC DNA]</scope>
    <source>
        <strain evidence="3 4">Norma</strain>
    </source>
</reference>
<dbReference type="Proteomes" id="UP000056502">
    <property type="component" value="Chromosome I"/>
</dbReference>